<dbReference type="Proteomes" id="UP000536773">
    <property type="component" value="Unassembled WGS sequence"/>
</dbReference>
<accession>A0A848EN99</accession>
<evidence type="ECO:0000313" key="3">
    <source>
        <dbReference type="Proteomes" id="UP000536773"/>
    </source>
</evidence>
<evidence type="ECO:0000259" key="1">
    <source>
        <dbReference type="Pfam" id="PF12671"/>
    </source>
</evidence>
<protein>
    <recommendedName>
        <fullName evidence="1">Putative amidase domain-containing protein</fullName>
    </recommendedName>
</protein>
<feature type="domain" description="Putative amidase" evidence="1">
    <location>
        <begin position="12"/>
        <end position="98"/>
    </location>
</feature>
<dbReference type="EMBL" id="JABBJH010000001">
    <property type="protein sequence ID" value="NMK38048.1"/>
    <property type="molecule type" value="Genomic_DNA"/>
</dbReference>
<organism evidence="2 3">
    <name type="scientific">Megasphaera elsdenii</name>
    <dbReference type="NCBI Taxonomy" id="907"/>
    <lineage>
        <taxon>Bacteria</taxon>
        <taxon>Bacillati</taxon>
        <taxon>Bacillota</taxon>
        <taxon>Negativicutes</taxon>
        <taxon>Veillonellales</taxon>
        <taxon>Veillonellaceae</taxon>
        <taxon>Megasphaera</taxon>
    </lineage>
</organism>
<dbReference type="RefSeq" id="WP_169013006.1">
    <property type="nucleotide sequence ID" value="NZ_JABBJH010000001.1"/>
</dbReference>
<sequence>MTLTWHGGKTIWEGHPGVANTNSWVSVPDFYDYMVNNEIATVKWSSTEVNIGDVIQFWNPGDEAWTHAGIITNLDTPYGITYAGHTDDHFQRPLSDVYPDSYTEVRFLCPIDTID</sequence>
<dbReference type="InterPro" id="IPR024301">
    <property type="entry name" value="Amidase_6"/>
</dbReference>
<dbReference type="Pfam" id="PF12671">
    <property type="entry name" value="Amidase_6"/>
    <property type="match status" value="1"/>
</dbReference>
<gene>
    <name evidence="2" type="ORF">HG933_01340</name>
</gene>
<proteinExistence type="predicted"/>
<reference evidence="2 3" key="1">
    <citation type="submission" date="2020-04" db="EMBL/GenBank/DDBJ databases">
        <authorList>
            <person name="Hitch T.C.A."/>
            <person name="Wylensek D."/>
            <person name="Clavel T."/>
        </authorList>
    </citation>
    <scope>NUCLEOTIDE SEQUENCE [LARGE SCALE GENOMIC DNA]</scope>
    <source>
        <strain evidence="2 3">WCA-386-APC-2A</strain>
    </source>
</reference>
<name>A0A848EN99_MEGEL</name>
<comment type="caution">
    <text evidence="2">The sequence shown here is derived from an EMBL/GenBank/DDBJ whole genome shotgun (WGS) entry which is preliminary data.</text>
</comment>
<evidence type="ECO:0000313" key="2">
    <source>
        <dbReference type="EMBL" id="NMK38048.1"/>
    </source>
</evidence>
<dbReference type="AlphaFoldDB" id="A0A848EN99"/>